<dbReference type="EMBL" id="UINC01200350">
    <property type="protein sequence ID" value="SVE19194.1"/>
    <property type="molecule type" value="Genomic_DNA"/>
</dbReference>
<dbReference type="AlphaFoldDB" id="A0A383BH22"/>
<reference evidence="1" key="1">
    <citation type="submission" date="2018-05" db="EMBL/GenBank/DDBJ databases">
        <authorList>
            <person name="Lanie J.A."/>
            <person name="Ng W.-L."/>
            <person name="Kazmierczak K.M."/>
            <person name="Andrzejewski T.M."/>
            <person name="Davidsen T.M."/>
            <person name="Wayne K.J."/>
            <person name="Tettelin H."/>
            <person name="Glass J.I."/>
            <person name="Rusch D."/>
            <person name="Podicherti R."/>
            <person name="Tsui H.-C.T."/>
            <person name="Winkler M.E."/>
        </authorList>
    </citation>
    <scope>NUCLEOTIDE SEQUENCE</scope>
</reference>
<accession>A0A383BH22</accession>
<gene>
    <name evidence="1" type="ORF">METZ01_LOCUS472048</name>
</gene>
<dbReference type="SUPFAM" id="SSF63829">
    <property type="entry name" value="Calcium-dependent phosphotriesterase"/>
    <property type="match status" value="1"/>
</dbReference>
<dbReference type="InterPro" id="IPR051344">
    <property type="entry name" value="Vgb"/>
</dbReference>
<organism evidence="1">
    <name type="scientific">marine metagenome</name>
    <dbReference type="NCBI Taxonomy" id="408172"/>
    <lineage>
        <taxon>unclassified sequences</taxon>
        <taxon>metagenomes</taxon>
        <taxon>ecological metagenomes</taxon>
    </lineage>
</organism>
<feature type="non-terminal residue" evidence="1">
    <location>
        <position position="170"/>
    </location>
</feature>
<dbReference type="InterPro" id="IPR015943">
    <property type="entry name" value="WD40/YVTN_repeat-like_dom_sf"/>
</dbReference>
<evidence type="ECO:0000313" key="1">
    <source>
        <dbReference type="EMBL" id="SVE19194.1"/>
    </source>
</evidence>
<dbReference type="Pfam" id="PF24684">
    <property type="entry name" value="Vgb_lyase"/>
    <property type="match status" value="1"/>
</dbReference>
<dbReference type="PANTHER" id="PTHR40274">
    <property type="entry name" value="VIRGINIAMYCIN B LYASE"/>
    <property type="match status" value="1"/>
</dbReference>
<dbReference type="Gene3D" id="2.130.10.10">
    <property type="entry name" value="YVTN repeat-like/Quinoprotein amine dehydrogenase"/>
    <property type="match status" value="1"/>
</dbReference>
<proteinExistence type="predicted"/>
<feature type="non-terminal residue" evidence="1">
    <location>
        <position position="1"/>
    </location>
</feature>
<evidence type="ECO:0008006" key="2">
    <source>
        <dbReference type="Google" id="ProtNLM"/>
    </source>
</evidence>
<sequence length="170" mass="18417">VVAIFLTKAGIFICPGLAKSVYSSYTAINPNFFKFREGNPMSKPFLNGKRNLKIGVFFLLALLSAGPVGAAEILEYLTPSPDSSPSDLAFDAQGNLWFTEINGNKIGKLVPSETEPGTSKGIQEYELPNPNSKPNYLIVSKDGQVWFSEMAGRIGKLDPVTGKISEYPVP</sequence>
<name>A0A383BH22_9ZZZZ</name>
<dbReference type="PANTHER" id="PTHR40274:SF3">
    <property type="entry name" value="VIRGINIAMYCIN B LYASE"/>
    <property type="match status" value="1"/>
</dbReference>
<protein>
    <recommendedName>
        <fullName evidence="2">SMP-30/Gluconolactonase/LRE-like region domain-containing protein</fullName>
    </recommendedName>
</protein>